<dbReference type="Gene3D" id="3.30.2310.20">
    <property type="entry name" value="RelE-like"/>
    <property type="match status" value="1"/>
</dbReference>
<evidence type="ECO:0000313" key="3">
    <source>
        <dbReference type="Proteomes" id="UP001595868"/>
    </source>
</evidence>
<dbReference type="Pfam" id="PF05016">
    <property type="entry name" value="ParE_toxin"/>
    <property type="match status" value="1"/>
</dbReference>
<dbReference type="InterPro" id="IPR035093">
    <property type="entry name" value="RelE/ParE_toxin_dom_sf"/>
</dbReference>
<dbReference type="Proteomes" id="UP001595868">
    <property type="component" value="Unassembled WGS sequence"/>
</dbReference>
<protein>
    <submittedName>
        <fullName evidence="2">Type II toxin-antitoxin system RelE/ParE family toxin</fullName>
    </submittedName>
</protein>
<evidence type="ECO:0000313" key="2">
    <source>
        <dbReference type="EMBL" id="MFC4108807.1"/>
    </source>
</evidence>
<organism evidence="2 3">
    <name type="scientific">Micromonospora zhanjiangensis</name>
    <dbReference type="NCBI Taxonomy" id="1522057"/>
    <lineage>
        <taxon>Bacteria</taxon>
        <taxon>Bacillati</taxon>
        <taxon>Actinomycetota</taxon>
        <taxon>Actinomycetes</taxon>
        <taxon>Micromonosporales</taxon>
        <taxon>Micromonosporaceae</taxon>
        <taxon>Micromonospora</taxon>
    </lineage>
</organism>
<reference evidence="3" key="1">
    <citation type="journal article" date="2019" name="Int. J. Syst. Evol. Microbiol.">
        <title>The Global Catalogue of Microorganisms (GCM) 10K type strain sequencing project: providing services to taxonomists for standard genome sequencing and annotation.</title>
        <authorList>
            <consortium name="The Broad Institute Genomics Platform"/>
            <consortium name="The Broad Institute Genome Sequencing Center for Infectious Disease"/>
            <person name="Wu L."/>
            <person name="Ma J."/>
        </authorList>
    </citation>
    <scope>NUCLEOTIDE SEQUENCE [LARGE SCALE GENOMIC DNA]</scope>
    <source>
        <strain evidence="3">2902at01</strain>
    </source>
</reference>
<dbReference type="EMBL" id="JBHSBN010000018">
    <property type="protein sequence ID" value="MFC4108807.1"/>
    <property type="molecule type" value="Genomic_DNA"/>
</dbReference>
<keyword evidence="1" id="KW-1277">Toxin-antitoxin system</keyword>
<dbReference type="NCBIfam" id="TIGR02385">
    <property type="entry name" value="RelE_StbE"/>
    <property type="match status" value="1"/>
</dbReference>
<dbReference type="InterPro" id="IPR007712">
    <property type="entry name" value="RelE/ParE_toxin"/>
</dbReference>
<sequence>MAEIVFTDAAIDDLRRIGPAAAPKVLKKIKLLTEDAEAGHPLGGDLTGYRKLVVGRNTWRVVYRVTADKVVEICEVWAIGARADAEVYREASMRVRAAAATQPGFIPLVELIERLGRVAGDFEVDPSPKREVVPDWLADRLIHTVGMSRAQVAALDLQQAVDLWTAHLTKPLSTDGE</sequence>
<comment type="caution">
    <text evidence="2">The sequence shown here is derived from an EMBL/GenBank/DDBJ whole genome shotgun (WGS) entry which is preliminary data.</text>
</comment>
<dbReference type="SUPFAM" id="SSF143011">
    <property type="entry name" value="RelE-like"/>
    <property type="match status" value="1"/>
</dbReference>
<accession>A0ABV8KRT1</accession>
<keyword evidence="3" id="KW-1185">Reference proteome</keyword>
<name>A0ABV8KRT1_9ACTN</name>
<dbReference type="RefSeq" id="WP_377549523.1">
    <property type="nucleotide sequence ID" value="NZ_JBHSBN010000018.1"/>
</dbReference>
<proteinExistence type="predicted"/>
<evidence type="ECO:0000256" key="1">
    <source>
        <dbReference type="ARBA" id="ARBA00022649"/>
    </source>
</evidence>
<gene>
    <name evidence="2" type="ORF">ACFOX0_23095</name>
</gene>